<dbReference type="GO" id="GO:0005829">
    <property type="term" value="C:cytosol"/>
    <property type="evidence" value="ECO:0007669"/>
    <property type="project" value="TreeGrafter"/>
</dbReference>
<reference evidence="6" key="2">
    <citation type="submission" date="2021-04" db="EMBL/GenBank/DDBJ databases">
        <authorList>
            <person name="Gilroy R."/>
        </authorList>
    </citation>
    <scope>NUCLEOTIDE SEQUENCE</scope>
    <source>
        <strain evidence="6">CHK188-4685</strain>
    </source>
</reference>
<evidence type="ECO:0000256" key="4">
    <source>
        <dbReference type="ARBA" id="ARBA00043149"/>
    </source>
</evidence>
<keyword evidence="3 6" id="KW-0418">Kinase</keyword>
<organism evidence="6 7">
    <name type="scientific">Candidatus Enterocloster faecavium</name>
    <dbReference type="NCBI Taxonomy" id="2838560"/>
    <lineage>
        <taxon>Bacteria</taxon>
        <taxon>Bacillati</taxon>
        <taxon>Bacillota</taxon>
        <taxon>Clostridia</taxon>
        <taxon>Lachnospirales</taxon>
        <taxon>Lachnospiraceae</taxon>
        <taxon>Enterocloster</taxon>
    </lineage>
</organism>
<dbReference type="SUPFAM" id="SSF53067">
    <property type="entry name" value="Actin-like ATPase domain"/>
    <property type="match status" value="1"/>
</dbReference>
<gene>
    <name evidence="6" type="ORF">H9716_11020</name>
</gene>
<reference evidence="6" key="1">
    <citation type="journal article" date="2021" name="PeerJ">
        <title>Extensive microbial diversity within the chicken gut microbiome revealed by metagenomics and culture.</title>
        <authorList>
            <person name="Gilroy R."/>
            <person name="Ravi A."/>
            <person name="Getino M."/>
            <person name="Pursley I."/>
            <person name="Horton D.L."/>
            <person name="Alikhan N.F."/>
            <person name="Baker D."/>
            <person name="Gharbi K."/>
            <person name="Hall N."/>
            <person name="Watson M."/>
            <person name="Adriaenssens E.M."/>
            <person name="Foster-Nyarko E."/>
            <person name="Jarju S."/>
            <person name="Secka A."/>
            <person name="Antonio M."/>
            <person name="Oren A."/>
            <person name="Chaudhuri R.R."/>
            <person name="La Ragione R."/>
            <person name="Hildebrand F."/>
            <person name="Pallen M.J."/>
        </authorList>
    </citation>
    <scope>NUCLEOTIDE SEQUENCE</scope>
    <source>
        <strain evidence="6">CHK188-4685</strain>
    </source>
</reference>
<proteinExistence type="inferred from homology"/>
<evidence type="ECO:0000313" key="6">
    <source>
        <dbReference type="EMBL" id="HJB08373.1"/>
    </source>
</evidence>
<dbReference type="InterPro" id="IPR018483">
    <property type="entry name" value="Carb_kinase_FGGY_CS"/>
</dbReference>
<feature type="domain" description="Carbohydrate kinase FGGY N-terminal" evidence="5">
    <location>
        <begin position="8"/>
        <end position="222"/>
    </location>
</feature>
<dbReference type="Gene3D" id="3.30.420.40">
    <property type="match status" value="1"/>
</dbReference>
<dbReference type="PANTHER" id="PTHR10196:SF69">
    <property type="entry name" value="GLYCEROL KINASE"/>
    <property type="match status" value="1"/>
</dbReference>
<feature type="non-terminal residue" evidence="6">
    <location>
        <position position="223"/>
    </location>
</feature>
<sequence>MEEKERFMLSIDQSTQGTKAILLDSAGMVVGRRDVQHRQIIDEKGWVEHDLDEIWENTKAAVQEVLRITGIRPEQVAGLGVSNQRETVAAWNRKTGEPICHAVVWQCSRGMKICEMVGARGFETMIKEHTGLDLSPYFSASKLAWIYQNVPEARVLSEQGMLCFGTIDAWLVFKMTGGKSFKTDYSNACRTQLFNIHTLTWDEEVCGIFGIPMSSLPQVVDSD</sequence>
<dbReference type="Pfam" id="PF00370">
    <property type="entry name" value="FGGY_N"/>
    <property type="match status" value="1"/>
</dbReference>
<dbReference type="PANTHER" id="PTHR10196">
    <property type="entry name" value="SUGAR KINASE"/>
    <property type="match status" value="1"/>
</dbReference>
<keyword evidence="2" id="KW-0808">Transferase</keyword>
<dbReference type="GO" id="GO:0004370">
    <property type="term" value="F:glycerol kinase activity"/>
    <property type="evidence" value="ECO:0007669"/>
    <property type="project" value="TreeGrafter"/>
</dbReference>
<dbReference type="PROSITE" id="PS00933">
    <property type="entry name" value="FGGY_KINASES_1"/>
    <property type="match status" value="1"/>
</dbReference>
<dbReference type="AlphaFoldDB" id="A0A9D2L9E8"/>
<accession>A0A9D2L9E8</accession>
<evidence type="ECO:0000259" key="5">
    <source>
        <dbReference type="Pfam" id="PF00370"/>
    </source>
</evidence>
<comment type="similarity">
    <text evidence="1">Belongs to the FGGY kinase family.</text>
</comment>
<dbReference type="InterPro" id="IPR018484">
    <property type="entry name" value="FGGY_N"/>
</dbReference>
<comment type="caution">
    <text evidence="6">The sequence shown here is derived from an EMBL/GenBank/DDBJ whole genome shotgun (WGS) entry which is preliminary data.</text>
</comment>
<dbReference type="Proteomes" id="UP000886804">
    <property type="component" value="Unassembled WGS sequence"/>
</dbReference>
<dbReference type="EMBL" id="DWYS01000132">
    <property type="protein sequence ID" value="HJB08373.1"/>
    <property type="molecule type" value="Genomic_DNA"/>
</dbReference>
<protein>
    <recommendedName>
        <fullName evidence="4">ATP:glycerol 3-phosphotransferase</fullName>
    </recommendedName>
</protein>
<dbReference type="InterPro" id="IPR043129">
    <property type="entry name" value="ATPase_NBD"/>
</dbReference>
<dbReference type="GO" id="GO:0019563">
    <property type="term" value="P:glycerol catabolic process"/>
    <property type="evidence" value="ECO:0007669"/>
    <property type="project" value="TreeGrafter"/>
</dbReference>
<evidence type="ECO:0000256" key="1">
    <source>
        <dbReference type="ARBA" id="ARBA00009156"/>
    </source>
</evidence>
<evidence type="ECO:0000313" key="7">
    <source>
        <dbReference type="Proteomes" id="UP000886804"/>
    </source>
</evidence>
<evidence type="ECO:0000256" key="3">
    <source>
        <dbReference type="ARBA" id="ARBA00022777"/>
    </source>
</evidence>
<name>A0A9D2L9E8_9FIRM</name>
<evidence type="ECO:0000256" key="2">
    <source>
        <dbReference type="ARBA" id="ARBA00022679"/>
    </source>
</evidence>